<evidence type="ECO:0000313" key="2">
    <source>
        <dbReference type="EMBL" id="SCZ93031.1"/>
    </source>
</evidence>
<keyword evidence="1" id="KW-0472">Membrane</keyword>
<evidence type="ECO:0000313" key="4">
    <source>
        <dbReference type="Proteomes" id="UP000249723"/>
    </source>
</evidence>
<organism evidence="2 4">
    <name type="scientific">Microbotryum saponariae</name>
    <dbReference type="NCBI Taxonomy" id="289078"/>
    <lineage>
        <taxon>Eukaryota</taxon>
        <taxon>Fungi</taxon>
        <taxon>Dikarya</taxon>
        <taxon>Basidiomycota</taxon>
        <taxon>Pucciniomycotina</taxon>
        <taxon>Microbotryomycetes</taxon>
        <taxon>Microbotryales</taxon>
        <taxon>Microbotryaceae</taxon>
        <taxon>Microbotryum</taxon>
    </lineage>
</organism>
<sequence length="506" mass="57343">MDIDHELHLSFSTGDSASLSGDDEQTMQLLSQPSHAPFANRDARREKRRLYWQYHETGSAHDHPSARLKKQYSKRCGRALLSSIILLLMSWTLFGVYSIWYATHWDKASKASAMRDSPKGACGVNTTGGPTFNTTESFPSGLTDLTQPRPAITVGLRHNAPVQQRCTATEFTQALGNVVLPENALSRHVNYSVPSLNESQTLPPFEFSWKLPSCDQPRIYTREEACDIMASFRGVYFAGDSLVRHLWDAILLLLTNDIGGAIFTDKEDVREQCRGERLFRDRRPDWHTTRCRSAYYKNIDLMKVCPGRKVSAKYHDHNDGFNLNDFKKWRKNLPAPSLSIVFLSSAGIHQMYNFNRVRENWLRHVLALRSRPDSTAPILLWQGNHCPGANIAKTYSETQGPEVVKKYNAKVKAHIAKQGMDYLEGGMNFIPWFNATQGGKTPLVYYNVGELSSHPYPRPQTPQPNRTTANYQVNMEKAQTFLNILDLTWRDAARRGGLATEKLTSS</sequence>
<dbReference type="AlphaFoldDB" id="A0A2X0M6J8"/>
<dbReference type="OrthoDB" id="2520872at2759"/>
<dbReference type="EMBL" id="FMWP01000047">
    <property type="protein sequence ID" value="SCZ93031.1"/>
    <property type="molecule type" value="Genomic_DNA"/>
</dbReference>
<feature type="transmembrane region" description="Helical" evidence="1">
    <location>
        <begin position="79"/>
        <end position="100"/>
    </location>
</feature>
<dbReference type="EMBL" id="FMWP01000050">
    <property type="protein sequence ID" value="SCZ94083.1"/>
    <property type="molecule type" value="Genomic_DNA"/>
</dbReference>
<gene>
    <name evidence="3" type="ORF">BZ3500_MVSOF-1268-A1-R1_CHR6-1G08409</name>
    <name evidence="2" type="ORF">BZ3500_MVSOF-1268-A1-R1_CHR6-2G08416</name>
</gene>
<keyword evidence="4" id="KW-1185">Reference proteome</keyword>
<dbReference type="STRING" id="289078.A0A2X0M6J8"/>
<evidence type="ECO:0000313" key="3">
    <source>
        <dbReference type="EMBL" id="SCZ94083.1"/>
    </source>
</evidence>
<keyword evidence="1" id="KW-0812">Transmembrane</keyword>
<name>A0A2X0M6J8_9BASI</name>
<dbReference type="Proteomes" id="UP000249723">
    <property type="component" value="Unassembled WGS sequence"/>
</dbReference>
<protein>
    <submittedName>
        <fullName evidence="3">BZ3500_MvSof-1268-A1-R1_Chr6-1g08409 protein</fullName>
    </submittedName>
    <submittedName>
        <fullName evidence="2">BZ3500_MvSof-1268-A1-R1_Chr6-2g08416 protein</fullName>
    </submittedName>
</protein>
<accession>A0A2X0M6J8</accession>
<keyword evidence="1" id="KW-1133">Transmembrane helix</keyword>
<reference evidence="2" key="2">
    <citation type="submission" date="2016-10" db="EMBL/GenBank/DDBJ databases">
        <authorList>
            <person name="Cai Z."/>
        </authorList>
    </citation>
    <scope>NUCLEOTIDE SEQUENCE [LARGE SCALE GENOMIC DNA]</scope>
</reference>
<evidence type="ECO:0000256" key="1">
    <source>
        <dbReference type="SAM" id="Phobius"/>
    </source>
</evidence>
<proteinExistence type="predicted"/>
<reference evidence="4" key="1">
    <citation type="submission" date="2016-10" db="EMBL/GenBank/DDBJ databases">
        <authorList>
            <person name="Jeantristanb JTB J.-T."/>
            <person name="Ricardo R."/>
        </authorList>
    </citation>
    <scope>NUCLEOTIDE SEQUENCE [LARGE SCALE GENOMIC DNA]</scope>
</reference>